<dbReference type="Gene3D" id="4.10.60.10">
    <property type="entry name" value="Zinc finger, CCHC-type"/>
    <property type="match status" value="1"/>
</dbReference>
<keyword evidence="2" id="KW-0548">Nucleotidyltransferase</keyword>
<evidence type="ECO:0000256" key="5">
    <source>
        <dbReference type="PROSITE-ProRule" id="PRU00047"/>
    </source>
</evidence>
<dbReference type="GO" id="GO:0003676">
    <property type="term" value="F:nucleic acid binding"/>
    <property type="evidence" value="ECO:0007669"/>
    <property type="project" value="InterPro"/>
</dbReference>
<dbReference type="InterPro" id="IPR001878">
    <property type="entry name" value="Znf_CCHC"/>
</dbReference>
<dbReference type="SMART" id="SM00343">
    <property type="entry name" value="ZnF_C2HC"/>
    <property type="match status" value="1"/>
</dbReference>
<feature type="region of interest" description="Disordered" evidence="6">
    <location>
        <begin position="1"/>
        <end position="79"/>
    </location>
</feature>
<feature type="region of interest" description="Disordered" evidence="6">
    <location>
        <begin position="194"/>
        <end position="222"/>
    </location>
</feature>
<keyword evidence="1" id="KW-0808">Transferase</keyword>
<organism evidence="9 10">
    <name type="scientific">Bombus vosnesenskii</name>
    <dbReference type="NCBI Taxonomy" id="207650"/>
    <lineage>
        <taxon>Eukaryota</taxon>
        <taxon>Metazoa</taxon>
        <taxon>Ecdysozoa</taxon>
        <taxon>Arthropoda</taxon>
        <taxon>Hexapoda</taxon>
        <taxon>Insecta</taxon>
        <taxon>Pterygota</taxon>
        <taxon>Neoptera</taxon>
        <taxon>Endopterygota</taxon>
        <taxon>Hymenoptera</taxon>
        <taxon>Apocrita</taxon>
        <taxon>Aculeata</taxon>
        <taxon>Apoidea</taxon>
        <taxon>Anthophila</taxon>
        <taxon>Apidae</taxon>
        <taxon>Bombus</taxon>
        <taxon>Pyrobombus</taxon>
    </lineage>
</organism>
<dbReference type="Proteomes" id="UP000504631">
    <property type="component" value="Unplaced"/>
</dbReference>
<dbReference type="SUPFAM" id="SSF50630">
    <property type="entry name" value="Acid proteases"/>
    <property type="match status" value="1"/>
</dbReference>
<dbReference type="GO" id="GO:0004519">
    <property type="term" value="F:endonuclease activity"/>
    <property type="evidence" value="ECO:0007669"/>
    <property type="project" value="UniProtKB-KW"/>
</dbReference>
<feature type="compositionally biased region" description="Acidic residues" evidence="6">
    <location>
        <begin position="24"/>
        <end position="36"/>
    </location>
</feature>
<dbReference type="GeneID" id="117238343"/>
<dbReference type="PROSITE" id="PS50158">
    <property type="entry name" value="ZF_CCHC"/>
    <property type="match status" value="1"/>
</dbReference>
<gene>
    <name evidence="10" type="primary">LOC117238343</name>
</gene>
<dbReference type="KEGG" id="bvk:117238343"/>
<evidence type="ECO:0000256" key="6">
    <source>
        <dbReference type="SAM" id="MobiDB-lite"/>
    </source>
</evidence>
<dbReference type="CDD" id="cd01647">
    <property type="entry name" value="RT_LTR"/>
    <property type="match status" value="1"/>
</dbReference>
<feature type="domain" description="Reverse transcriptase" evidence="8">
    <location>
        <begin position="503"/>
        <end position="682"/>
    </location>
</feature>
<evidence type="ECO:0000256" key="4">
    <source>
        <dbReference type="ARBA" id="ARBA00022759"/>
    </source>
</evidence>
<feature type="domain" description="CCHC-type" evidence="7">
    <location>
        <begin position="267"/>
        <end position="282"/>
    </location>
</feature>
<evidence type="ECO:0000259" key="7">
    <source>
        <dbReference type="PROSITE" id="PS50158"/>
    </source>
</evidence>
<keyword evidence="5" id="KW-0479">Metal-binding</keyword>
<dbReference type="InterPro" id="IPR036875">
    <property type="entry name" value="Znf_CCHC_sf"/>
</dbReference>
<keyword evidence="4" id="KW-0378">Hydrolase</keyword>
<dbReference type="InterPro" id="IPR021109">
    <property type="entry name" value="Peptidase_aspartic_dom_sf"/>
</dbReference>
<feature type="compositionally biased region" description="Basic residues" evidence="6">
    <location>
        <begin position="57"/>
        <end position="75"/>
    </location>
</feature>
<accession>A0A6J3L3S5</accession>
<sequence length="774" mass="86482">MENSNAEPLPPASPPPEGASSSDSECDSSSDSDSDSTSEVGSEHTLSARDRKSIVRALKRSLGKKRKKKKKKKGQRATWVSLPRFNPEVADADPAAWYTAVGLLMRDHPLKNSALYSALNRALEGPAAYWLTQILNGDELTLPDFKEQFAAHFGGQEVAAASLIKVAEELPRDGETPGVYGNRIITLLGSKCRNSTREEWPTPPPWRSSASSGNKRGRSPAPRTWCGHCGIYGHPTAECCKRAKWEPKKDPRRPEERRPAAPPKALCFHCHKPGHIASRCPSRREGRHRPEGERRVDACVVEAPTDRLSQQGESFSFYFDSGAECSLIKESAASKFSGIRTTRVVVLREIRNTCTESTSQILSTVCINGLTLDITFHVLAESNLKYDIMIGREILSQGFDVNITRDSVDIYRSKVINVGSKVSEVAVDINEVDTDVIGNDKARLISILESFKESFITGFPRTRVSTGQLEIRLIDPNVTVQRSPYRHSEQERRIVRERIDELIRAKIVRPSNSPFASLMVLVKKKDGTDRLCVDFRELNKNTVADRYPLPLIADQIARLQNARYFITLDMASGFHQIPSHPDSTEYTAFVTPAGQYEYLTMPFGLKNAPAVFQRAILKALGDLAHSYAVVYLDDVLIIADSIDQALERLHIVLNTLVDAGFSFNFAKCSFLKTSALYLGYVGRNGEVRPNPGKIQALNSLPAPLTVTQLRQFIGLASYFRTFIPKFSQVMKPLYALTSSSKYIAWTDRHEKIRQRVISVRRKRLIWPRSPTTGY</sequence>
<proteinExistence type="predicted"/>
<feature type="compositionally biased region" description="Pro residues" evidence="6">
    <location>
        <begin position="8"/>
        <end position="17"/>
    </location>
</feature>
<dbReference type="Gene3D" id="3.10.10.10">
    <property type="entry name" value="HIV Type 1 Reverse Transcriptase, subunit A, domain 1"/>
    <property type="match status" value="1"/>
</dbReference>
<evidence type="ECO:0000313" key="10">
    <source>
        <dbReference type="RefSeq" id="XP_033359091.1"/>
    </source>
</evidence>
<dbReference type="PROSITE" id="PS50878">
    <property type="entry name" value="RT_POL"/>
    <property type="match status" value="1"/>
</dbReference>
<evidence type="ECO:0000259" key="8">
    <source>
        <dbReference type="PROSITE" id="PS50878"/>
    </source>
</evidence>
<dbReference type="InterPro" id="IPR050951">
    <property type="entry name" value="Retrovirus_Pol_polyprotein"/>
</dbReference>
<dbReference type="SUPFAM" id="SSF56672">
    <property type="entry name" value="DNA/RNA polymerases"/>
    <property type="match status" value="1"/>
</dbReference>
<evidence type="ECO:0000313" key="9">
    <source>
        <dbReference type="Proteomes" id="UP000504631"/>
    </source>
</evidence>
<keyword evidence="5" id="KW-0862">Zinc</keyword>
<dbReference type="AlphaFoldDB" id="A0A6J3L3S5"/>
<keyword evidence="3" id="KW-0540">Nuclease</keyword>
<dbReference type="Gene3D" id="3.30.70.270">
    <property type="match status" value="2"/>
</dbReference>
<dbReference type="GO" id="GO:0071897">
    <property type="term" value="P:DNA biosynthetic process"/>
    <property type="evidence" value="ECO:0007669"/>
    <property type="project" value="UniProtKB-ARBA"/>
</dbReference>
<dbReference type="SUPFAM" id="SSF57756">
    <property type="entry name" value="Retrovirus zinc finger-like domains"/>
    <property type="match status" value="1"/>
</dbReference>
<keyword evidence="5" id="KW-0863">Zinc-finger</keyword>
<evidence type="ECO:0000256" key="3">
    <source>
        <dbReference type="ARBA" id="ARBA00022722"/>
    </source>
</evidence>
<feature type="compositionally biased region" description="Basic and acidic residues" evidence="6">
    <location>
        <begin position="246"/>
        <end position="259"/>
    </location>
</feature>
<dbReference type="RefSeq" id="XP_033359091.1">
    <property type="nucleotide sequence ID" value="XM_033503200.1"/>
</dbReference>
<dbReference type="PANTHER" id="PTHR37984">
    <property type="entry name" value="PROTEIN CBG26694"/>
    <property type="match status" value="1"/>
</dbReference>
<dbReference type="PANTHER" id="PTHR37984:SF5">
    <property type="entry name" value="PROTEIN NYNRIN-LIKE"/>
    <property type="match status" value="1"/>
</dbReference>
<dbReference type="InterPro" id="IPR000477">
    <property type="entry name" value="RT_dom"/>
</dbReference>
<feature type="region of interest" description="Disordered" evidence="6">
    <location>
        <begin position="246"/>
        <end position="267"/>
    </location>
</feature>
<dbReference type="GO" id="GO:0008270">
    <property type="term" value="F:zinc ion binding"/>
    <property type="evidence" value="ECO:0007669"/>
    <property type="project" value="UniProtKB-KW"/>
</dbReference>
<evidence type="ECO:0000256" key="2">
    <source>
        <dbReference type="ARBA" id="ARBA00022695"/>
    </source>
</evidence>
<protein>
    <submittedName>
        <fullName evidence="10">Uncharacterized protein LOC117238343</fullName>
    </submittedName>
</protein>
<dbReference type="InterPro" id="IPR043502">
    <property type="entry name" value="DNA/RNA_pol_sf"/>
</dbReference>
<dbReference type="GO" id="GO:0016779">
    <property type="term" value="F:nucleotidyltransferase activity"/>
    <property type="evidence" value="ECO:0007669"/>
    <property type="project" value="UniProtKB-KW"/>
</dbReference>
<name>A0A6J3L3S5_9HYME</name>
<evidence type="ECO:0000256" key="1">
    <source>
        <dbReference type="ARBA" id="ARBA00022679"/>
    </source>
</evidence>
<keyword evidence="4" id="KW-0255">Endonuclease</keyword>
<reference evidence="10" key="1">
    <citation type="submission" date="2025-08" db="UniProtKB">
        <authorList>
            <consortium name="RefSeq"/>
        </authorList>
    </citation>
    <scope>IDENTIFICATION</scope>
    <source>
        <tissue evidence="10">Muscle</tissue>
    </source>
</reference>
<keyword evidence="9" id="KW-1185">Reference proteome</keyword>
<dbReference type="Gene3D" id="2.40.70.10">
    <property type="entry name" value="Acid Proteases"/>
    <property type="match status" value="1"/>
</dbReference>
<dbReference type="InterPro" id="IPR043128">
    <property type="entry name" value="Rev_trsase/Diguanyl_cyclase"/>
</dbReference>
<dbReference type="Pfam" id="PF00078">
    <property type="entry name" value="RVT_1"/>
    <property type="match status" value="1"/>
</dbReference>